<evidence type="ECO:0000256" key="5">
    <source>
        <dbReference type="ARBA" id="ARBA00023136"/>
    </source>
</evidence>
<accession>M7BML0</accession>
<keyword evidence="12" id="KW-1185">Reference proteome</keyword>
<evidence type="ECO:0000313" key="11">
    <source>
        <dbReference type="EMBL" id="EMP38474.1"/>
    </source>
</evidence>
<evidence type="ECO:0000256" key="7">
    <source>
        <dbReference type="ARBA" id="ARBA00023224"/>
    </source>
</evidence>
<dbReference type="InterPro" id="IPR017452">
    <property type="entry name" value="GPCR_Rhodpsn_7TM"/>
</dbReference>
<dbReference type="AlphaFoldDB" id="M7BML0"/>
<proteinExistence type="predicted"/>
<dbReference type="Proteomes" id="UP000031443">
    <property type="component" value="Unassembled WGS sequence"/>
</dbReference>
<dbReference type="STRING" id="8469.M7BML0"/>
<dbReference type="PANTHER" id="PTHR24243:SF224">
    <property type="entry name" value="G-PROTEIN COUPLED RECEPTOR 19-RELATED"/>
    <property type="match status" value="1"/>
</dbReference>
<keyword evidence="6 11" id="KW-0675">Receptor</keyword>
<dbReference type="eggNOG" id="KOG3656">
    <property type="taxonomic scope" value="Eukaryota"/>
</dbReference>
<evidence type="ECO:0000256" key="4">
    <source>
        <dbReference type="ARBA" id="ARBA00023040"/>
    </source>
</evidence>
<keyword evidence="3 9" id="KW-1133">Transmembrane helix</keyword>
<name>M7BML0_CHEMY</name>
<keyword evidence="7" id="KW-0807">Transducer</keyword>
<dbReference type="InterPro" id="IPR000276">
    <property type="entry name" value="GPCR_Rhodpsn"/>
</dbReference>
<dbReference type="PRINTS" id="PR00237">
    <property type="entry name" value="GPCRRHODOPSN"/>
</dbReference>
<evidence type="ECO:0000256" key="9">
    <source>
        <dbReference type="SAM" id="Phobius"/>
    </source>
</evidence>
<comment type="subcellular location">
    <subcellularLocation>
        <location evidence="1">Membrane</location>
        <topology evidence="1">Multi-pass membrane protein</topology>
    </subcellularLocation>
</comment>
<evidence type="ECO:0000256" key="8">
    <source>
        <dbReference type="SAM" id="MobiDB-lite"/>
    </source>
</evidence>
<dbReference type="EMBL" id="KB519693">
    <property type="protein sequence ID" value="EMP38474.1"/>
    <property type="molecule type" value="Genomic_DNA"/>
</dbReference>
<dbReference type="SUPFAM" id="SSF81321">
    <property type="entry name" value="Family A G protein-coupled receptor-like"/>
    <property type="match status" value="1"/>
</dbReference>
<reference evidence="12" key="1">
    <citation type="journal article" date="2013" name="Nat. Genet.">
        <title>The draft genomes of soft-shell turtle and green sea turtle yield insights into the development and evolution of the turtle-specific body plan.</title>
        <authorList>
            <person name="Wang Z."/>
            <person name="Pascual-Anaya J."/>
            <person name="Zadissa A."/>
            <person name="Li W."/>
            <person name="Niimura Y."/>
            <person name="Huang Z."/>
            <person name="Li C."/>
            <person name="White S."/>
            <person name="Xiong Z."/>
            <person name="Fang D."/>
            <person name="Wang B."/>
            <person name="Ming Y."/>
            <person name="Chen Y."/>
            <person name="Zheng Y."/>
            <person name="Kuraku S."/>
            <person name="Pignatelli M."/>
            <person name="Herrero J."/>
            <person name="Beal K."/>
            <person name="Nozawa M."/>
            <person name="Li Q."/>
            <person name="Wang J."/>
            <person name="Zhang H."/>
            <person name="Yu L."/>
            <person name="Shigenobu S."/>
            <person name="Wang J."/>
            <person name="Liu J."/>
            <person name="Flicek P."/>
            <person name="Searle S."/>
            <person name="Wang J."/>
            <person name="Kuratani S."/>
            <person name="Yin Y."/>
            <person name="Aken B."/>
            <person name="Zhang G."/>
            <person name="Irie N."/>
        </authorList>
    </citation>
    <scope>NUCLEOTIDE SEQUENCE [LARGE SCALE GENOMIC DNA]</scope>
</reference>
<protein>
    <submittedName>
        <fullName evidence="11">Putative G-protein coupled receptor 19</fullName>
    </submittedName>
</protein>
<keyword evidence="2 9" id="KW-0812">Transmembrane</keyword>
<dbReference type="GO" id="GO:0005886">
    <property type="term" value="C:plasma membrane"/>
    <property type="evidence" value="ECO:0007669"/>
    <property type="project" value="TreeGrafter"/>
</dbReference>
<evidence type="ECO:0000256" key="2">
    <source>
        <dbReference type="ARBA" id="ARBA00022692"/>
    </source>
</evidence>
<evidence type="ECO:0000259" key="10">
    <source>
        <dbReference type="PROSITE" id="PS50262"/>
    </source>
</evidence>
<feature type="transmembrane region" description="Helical" evidence="9">
    <location>
        <begin position="118"/>
        <end position="139"/>
    </location>
</feature>
<feature type="domain" description="G-protein coupled receptors family 1 profile" evidence="10">
    <location>
        <begin position="98"/>
        <end position="217"/>
    </location>
</feature>
<dbReference type="PROSITE" id="PS50262">
    <property type="entry name" value="G_PROTEIN_RECEP_F1_2"/>
    <property type="match status" value="1"/>
</dbReference>
<feature type="region of interest" description="Disordered" evidence="8">
    <location>
        <begin position="281"/>
        <end position="317"/>
    </location>
</feature>
<keyword evidence="5 9" id="KW-0472">Membrane</keyword>
<dbReference type="GO" id="GO:0004930">
    <property type="term" value="F:G protein-coupled receptor activity"/>
    <property type="evidence" value="ECO:0007669"/>
    <property type="project" value="UniProtKB-KW"/>
</dbReference>
<dbReference type="Pfam" id="PF00001">
    <property type="entry name" value="7tm_1"/>
    <property type="match status" value="1"/>
</dbReference>
<dbReference type="Gene3D" id="1.20.1070.10">
    <property type="entry name" value="Rhodopsin 7-helix transmembrane proteins"/>
    <property type="match status" value="1"/>
</dbReference>
<evidence type="ECO:0000256" key="3">
    <source>
        <dbReference type="ARBA" id="ARBA00022989"/>
    </source>
</evidence>
<evidence type="ECO:0000313" key="12">
    <source>
        <dbReference type="Proteomes" id="UP000031443"/>
    </source>
</evidence>
<feature type="transmembrane region" description="Helical" evidence="9">
    <location>
        <begin position="159"/>
        <end position="181"/>
    </location>
</feature>
<keyword evidence="4" id="KW-0297">G-protein coupled receptor</keyword>
<sequence length="317" mass="35730">MFLLLSPFRAQEENVTMMFAYGMDNSKGSFVIPTVLLPLQNDSHSETSMSLASHEMTDVATEYRAKRNSTVLQYELRPGEIVVASMVFGALWLFSVFGNSLVCLVIHRSRRTQSTTNYFVVSMACADLLISMTSAPFVLLQFTAGRWTLGSVMCKLVRYFQYLTPGVQIYVLLSICVDRFYTIVYPLSFKVSREKAKKMIAASWIFDAAFVSPAFFFYGSSWDNHCNFFLPYSWDGAVYSVIHLLNEERRQSRRESVSCRLTAVKTPRQWQIIQWANGAHAQGPWPIGGPQQKSTAEQRKPGDLAEATGWTGVAPAP</sequence>
<evidence type="ECO:0000256" key="6">
    <source>
        <dbReference type="ARBA" id="ARBA00023170"/>
    </source>
</evidence>
<feature type="transmembrane region" description="Helical" evidence="9">
    <location>
        <begin position="201"/>
        <end position="222"/>
    </location>
</feature>
<evidence type="ECO:0000256" key="1">
    <source>
        <dbReference type="ARBA" id="ARBA00004141"/>
    </source>
</evidence>
<dbReference type="PANTHER" id="PTHR24243">
    <property type="entry name" value="G-PROTEIN COUPLED RECEPTOR"/>
    <property type="match status" value="1"/>
</dbReference>
<organism evidence="11 12">
    <name type="scientific">Chelonia mydas</name>
    <name type="common">Green sea-turtle</name>
    <name type="synonym">Chelonia agassizi</name>
    <dbReference type="NCBI Taxonomy" id="8469"/>
    <lineage>
        <taxon>Eukaryota</taxon>
        <taxon>Metazoa</taxon>
        <taxon>Chordata</taxon>
        <taxon>Craniata</taxon>
        <taxon>Vertebrata</taxon>
        <taxon>Euteleostomi</taxon>
        <taxon>Archelosauria</taxon>
        <taxon>Testudinata</taxon>
        <taxon>Testudines</taxon>
        <taxon>Cryptodira</taxon>
        <taxon>Durocryptodira</taxon>
        <taxon>Americhelydia</taxon>
        <taxon>Chelonioidea</taxon>
        <taxon>Cheloniidae</taxon>
        <taxon>Chelonia</taxon>
    </lineage>
</organism>
<feature type="transmembrane region" description="Helical" evidence="9">
    <location>
        <begin position="81"/>
        <end position="106"/>
    </location>
</feature>
<gene>
    <name evidence="11" type="ORF">UY3_04346</name>
</gene>